<organism evidence="2 3">
    <name type="scientific">Ranitomeya imitator</name>
    <name type="common">mimic poison frog</name>
    <dbReference type="NCBI Taxonomy" id="111125"/>
    <lineage>
        <taxon>Eukaryota</taxon>
        <taxon>Metazoa</taxon>
        <taxon>Chordata</taxon>
        <taxon>Craniata</taxon>
        <taxon>Vertebrata</taxon>
        <taxon>Euteleostomi</taxon>
        <taxon>Amphibia</taxon>
        <taxon>Batrachia</taxon>
        <taxon>Anura</taxon>
        <taxon>Neobatrachia</taxon>
        <taxon>Hyloidea</taxon>
        <taxon>Dendrobatidae</taxon>
        <taxon>Dendrobatinae</taxon>
        <taxon>Ranitomeya</taxon>
    </lineage>
</organism>
<keyword evidence="3" id="KW-1185">Reference proteome</keyword>
<sequence length="481" mass="53917">MSGNAARAQRSRCMKFISCILDCCTCCTPGCRKCPSCILDCCTCCTPEERCRKCLPCNLDCCTKQDETGALLGNDNGRLRTTSQSTAICQQPAPRGNISDDRTTQRTENSPEPPQTMSDNNDEQREETPQETKSNQDSPEESAAEDVGRWRFPCSDVSVDSHGSADGGEFSSSFEDKLEQMRGVIKKSPNKKVKVGIFSRAVESEFEWLKTKLESQSFVKSVQPYYISNSGMPEFSSGESRCDFGILYHTKNRGRVNLTDVTDSLYDEELEEMSLTLEKKNVIVVIDDLTDSSEERKKEILRDQPKLGTLATDLFLFSEDENLNWSRKHFIYKIINLNIAKPRREIRTYISSKHRTRPLSFVLKCVVIVKGGGGEVLSVIVQEEEVSCDMVDPVLSAVYRGVISHCTGGGEVLSVIVQEEEASCDISYSEWCILYYQLYIEMLSVTEQEEELYIEVLSVTVQEEEVSCDMVDGGSSIISCI</sequence>
<reference evidence="2" key="1">
    <citation type="submission" date="2023-07" db="EMBL/GenBank/DDBJ databases">
        <authorList>
            <person name="Stuckert A."/>
        </authorList>
    </citation>
    <scope>NUCLEOTIDE SEQUENCE</scope>
</reference>
<feature type="compositionally biased region" description="Polar residues" evidence="1">
    <location>
        <begin position="106"/>
        <end position="119"/>
    </location>
</feature>
<evidence type="ECO:0000256" key="1">
    <source>
        <dbReference type="SAM" id="MobiDB-lite"/>
    </source>
</evidence>
<proteinExistence type="predicted"/>
<evidence type="ECO:0000313" key="3">
    <source>
        <dbReference type="Proteomes" id="UP001176940"/>
    </source>
</evidence>
<dbReference type="Proteomes" id="UP001176940">
    <property type="component" value="Unassembled WGS sequence"/>
</dbReference>
<evidence type="ECO:0000313" key="2">
    <source>
        <dbReference type="EMBL" id="CAJ0956556.1"/>
    </source>
</evidence>
<name>A0ABN9M3N0_9NEOB</name>
<comment type="caution">
    <text evidence="2">The sequence shown here is derived from an EMBL/GenBank/DDBJ whole genome shotgun (WGS) entry which is preliminary data.</text>
</comment>
<accession>A0ABN9M3N0</accession>
<feature type="region of interest" description="Disordered" evidence="1">
    <location>
        <begin position="83"/>
        <end position="149"/>
    </location>
</feature>
<dbReference type="EMBL" id="CAUEEQ010042190">
    <property type="protein sequence ID" value="CAJ0956556.1"/>
    <property type="molecule type" value="Genomic_DNA"/>
</dbReference>
<protein>
    <submittedName>
        <fullName evidence="2">Uncharacterized protein</fullName>
    </submittedName>
</protein>
<gene>
    <name evidence="2" type="ORF">RIMI_LOCUS15595704</name>
</gene>